<comment type="caution">
    <text evidence="2">The sequence shown here is derived from an EMBL/GenBank/DDBJ whole genome shotgun (WGS) entry which is preliminary data.</text>
</comment>
<organism evidence="2 3">
    <name type="scientific">Aequitasia blattaphilus</name>
    <dbReference type="NCBI Taxonomy" id="2949332"/>
    <lineage>
        <taxon>Bacteria</taxon>
        <taxon>Bacillati</taxon>
        <taxon>Bacillota</taxon>
        <taxon>Clostridia</taxon>
        <taxon>Lachnospirales</taxon>
        <taxon>Lachnospiraceae</taxon>
        <taxon>Aequitasia</taxon>
    </lineage>
</organism>
<feature type="transmembrane region" description="Helical" evidence="1">
    <location>
        <begin position="23"/>
        <end position="43"/>
    </location>
</feature>
<gene>
    <name evidence="2" type="ORF">NK125_03680</name>
</gene>
<name>A0ABT1E6Q2_9FIRM</name>
<keyword evidence="1" id="KW-0812">Transmembrane</keyword>
<feature type="transmembrane region" description="Helical" evidence="1">
    <location>
        <begin position="109"/>
        <end position="133"/>
    </location>
</feature>
<proteinExistence type="predicted"/>
<reference evidence="2 3" key="1">
    <citation type="journal article" date="2022" name="Genome Biol. Evol.">
        <title>Host diet, physiology and behaviors set the stage for Lachnospiraceae cladogenesis.</title>
        <authorList>
            <person name="Vera-Ponce De Leon A."/>
            <person name="Schneider M."/>
            <person name="Jahnes B.C."/>
            <person name="Sadowski V."/>
            <person name="Camuy-Velez L.A."/>
            <person name="Duan J."/>
            <person name="Sabree Z.L."/>
        </authorList>
    </citation>
    <scope>NUCLEOTIDE SEQUENCE [LARGE SCALE GENOMIC DNA]</scope>
    <source>
        <strain evidence="2 3">PAL113</strain>
    </source>
</reference>
<protein>
    <recommendedName>
        <fullName evidence="4">Energy-coupling factor transport system substrate-specific component</fullName>
    </recommendedName>
</protein>
<evidence type="ECO:0000313" key="2">
    <source>
        <dbReference type="EMBL" id="MCP1101513.1"/>
    </source>
</evidence>
<feature type="transmembrane region" description="Helical" evidence="1">
    <location>
        <begin position="50"/>
        <end position="72"/>
    </location>
</feature>
<evidence type="ECO:0000256" key="1">
    <source>
        <dbReference type="SAM" id="Phobius"/>
    </source>
</evidence>
<evidence type="ECO:0008006" key="4">
    <source>
        <dbReference type="Google" id="ProtNLM"/>
    </source>
</evidence>
<keyword evidence="3" id="KW-1185">Reference proteome</keyword>
<feature type="transmembrane region" description="Helical" evidence="1">
    <location>
        <begin position="139"/>
        <end position="165"/>
    </location>
</feature>
<evidence type="ECO:0000313" key="3">
    <source>
        <dbReference type="Proteomes" id="UP001523566"/>
    </source>
</evidence>
<dbReference type="EMBL" id="JAMZFW010000004">
    <property type="protein sequence ID" value="MCP1101513.1"/>
    <property type="molecule type" value="Genomic_DNA"/>
</dbReference>
<feature type="transmembrane region" description="Helical" evidence="1">
    <location>
        <begin position="78"/>
        <end position="102"/>
    </location>
</feature>
<dbReference type="Proteomes" id="UP001523566">
    <property type="component" value="Unassembled WGS sequence"/>
</dbReference>
<accession>A0ABT1E6Q2</accession>
<keyword evidence="1" id="KW-1133">Transmembrane helix</keyword>
<keyword evidence="1" id="KW-0472">Membrane</keyword>
<dbReference type="RefSeq" id="WP_262065301.1">
    <property type="nucleotide sequence ID" value="NZ_JAMXOD010000004.1"/>
</dbReference>
<sequence length="178" mass="20236">MNLRLPIQQSSHKTKKGLTVKELAVLSLSAALLVVLQISLGFLPNIEVISLLIIVFSLVYKWKTLYVIYGFALLEGLFYGFGIWWFMYLYVWTILCIIVIALKKNKSVLVWSLVSGFFGLSFGFLCSIPYLFAGGIGGMLAWWISGIPFDIIHGVANFFITLYLFKPIYHLVGKLYYQ</sequence>